<dbReference type="RefSeq" id="WP_254470848.1">
    <property type="nucleotide sequence ID" value="NZ_CP113432.1"/>
</dbReference>
<organism evidence="1 2">
    <name type="scientific">Pseudomonas triclosanedens</name>
    <dbReference type="NCBI Taxonomy" id="2961893"/>
    <lineage>
        <taxon>Bacteria</taxon>
        <taxon>Pseudomonadati</taxon>
        <taxon>Pseudomonadota</taxon>
        <taxon>Gammaproteobacteria</taxon>
        <taxon>Pseudomonadales</taxon>
        <taxon>Pseudomonadaceae</taxon>
        <taxon>Pseudomonas</taxon>
    </lineage>
</organism>
<protein>
    <submittedName>
        <fullName evidence="1">Uncharacterized protein</fullName>
    </submittedName>
</protein>
<name>A0ABY6ZTW2_9PSED</name>
<dbReference type="Proteomes" id="UP001163624">
    <property type="component" value="Chromosome"/>
</dbReference>
<reference evidence="1" key="1">
    <citation type="submission" date="2022-11" db="EMBL/GenBank/DDBJ databases">
        <title>Pseudomonas triclosanedens sp. nov., a triclosan degrader isolated from activated sludge.</title>
        <authorList>
            <person name="Yin Y."/>
            <person name="Lu Z."/>
        </authorList>
    </citation>
    <scope>NUCLEOTIDE SEQUENCE</scope>
    <source>
        <strain evidence="1">ZM23</strain>
    </source>
</reference>
<sequence length="146" mass="16200">MDLSRIARKRQKSVQDQNALLRESIRKCAADFREAPGHIPPVLIDVARERDVDWSKAILLHLGVCEPGCSSLMGLLLDQAGRFIEFELDATDDLSCLLELYVWKDVSAEQNCSQHNRGIGVGYGALALAVQADLNRPQGLLRVSEE</sequence>
<proteinExistence type="predicted"/>
<keyword evidence="2" id="KW-1185">Reference proteome</keyword>
<evidence type="ECO:0000313" key="1">
    <source>
        <dbReference type="EMBL" id="WAI48185.1"/>
    </source>
</evidence>
<accession>A0ABY6ZTW2</accession>
<gene>
    <name evidence="1" type="ORF">OU419_20815</name>
</gene>
<dbReference type="EMBL" id="CP113432">
    <property type="protein sequence ID" value="WAI48185.1"/>
    <property type="molecule type" value="Genomic_DNA"/>
</dbReference>
<evidence type="ECO:0000313" key="2">
    <source>
        <dbReference type="Proteomes" id="UP001163624"/>
    </source>
</evidence>